<dbReference type="CDD" id="cd02440">
    <property type="entry name" value="AdoMet_MTases"/>
    <property type="match status" value="1"/>
</dbReference>
<evidence type="ECO:0000259" key="6">
    <source>
        <dbReference type="Pfam" id="PF05175"/>
    </source>
</evidence>
<dbReference type="GO" id="GO:0032259">
    <property type="term" value="P:methylation"/>
    <property type="evidence" value="ECO:0007669"/>
    <property type="project" value="UniProtKB-KW"/>
</dbReference>
<dbReference type="PROSITE" id="PS00092">
    <property type="entry name" value="N6_MTASE"/>
    <property type="match status" value="1"/>
</dbReference>
<dbReference type="HOGENOM" id="CLU_018398_3_1_5"/>
<evidence type="ECO:0000259" key="7">
    <source>
        <dbReference type="Pfam" id="PF17827"/>
    </source>
</evidence>
<feature type="domain" description="Release factor glutamine methyltransferase N-terminal" evidence="7">
    <location>
        <begin position="29"/>
        <end position="96"/>
    </location>
</feature>
<name>M4VG27_9BACT</name>
<feature type="binding site" evidence="5">
    <location>
        <begin position="208"/>
        <end position="211"/>
    </location>
    <ligand>
        <name>substrate</name>
    </ligand>
</feature>
<protein>
    <recommendedName>
        <fullName evidence="5">Release factor glutamine methyltransferase</fullName>
        <shortName evidence="5">RF MTase</shortName>
        <ecNumber evidence="5">2.1.1.297</ecNumber>
    </recommendedName>
    <alternativeName>
        <fullName evidence="5">N5-glutamine methyltransferase PrmC</fullName>
    </alternativeName>
    <alternativeName>
        <fullName evidence="5">Protein-(glutamine-N5) MTase PrmC</fullName>
    </alternativeName>
    <alternativeName>
        <fullName evidence="5">Protein-glutamine N-methyltransferase PrmC</fullName>
    </alternativeName>
</protein>
<dbReference type="KEGG" id="man:A11S_1359"/>
<dbReference type="PATRIC" id="fig|349215.9.peg.1308"/>
<dbReference type="HAMAP" id="MF_02126">
    <property type="entry name" value="RF_methyltr_PrmC"/>
    <property type="match status" value="1"/>
</dbReference>
<dbReference type="PANTHER" id="PTHR18895">
    <property type="entry name" value="HEMK METHYLTRANSFERASE"/>
    <property type="match status" value="1"/>
</dbReference>
<comment type="similarity">
    <text evidence="5">Belongs to the protein N5-glutamine methyltransferase family. PrmC subfamily.</text>
</comment>
<dbReference type="Pfam" id="PF17827">
    <property type="entry name" value="PrmC_N"/>
    <property type="match status" value="1"/>
</dbReference>
<feature type="domain" description="Methyltransferase small" evidence="6">
    <location>
        <begin position="126"/>
        <end position="215"/>
    </location>
</feature>
<dbReference type="PANTHER" id="PTHR18895:SF74">
    <property type="entry name" value="MTRF1L RELEASE FACTOR GLUTAMINE METHYLTRANSFERASE"/>
    <property type="match status" value="1"/>
</dbReference>
<reference evidence="8 9" key="1">
    <citation type="journal article" date="2013" name="ISME J.">
        <title>By their genes ye shall know them: genomic signatures of predatory bacteria.</title>
        <authorList>
            <person name="Pasternak Z."/>
            <person name="Pietrokovski S."/>
            <person name="Rotem O."/>
            <person name="Gophna U."/>
            <person name="Lurie-Weinberger M.N."/>
            <person name="Jurkevitch E."/>
        </authorList>
    </citation>
    <scope>NUCLEOTIDE SEQUENCE [LARGE SCALE GENOMIC DNA]</scope>
    <source>
        <strain evidence="8">EPB</strain>
    </source>
</reference>
<dbReference type="SUPFAM" id="SSF53335">
    <property type="entry name" value="S-adenosyl-L-methionine-dependent methyltransferases"/>
    <property type="match status" value="1"/>
</dbReference>
<evidence type="ECO:0000313" key="9">
    <source>
        <dbReference type="Proteomes" id="UP000011932"/>
    </source>
</evidence>
<dbReference type="EC" id="2.1.1.297" evidence="5"/>
<dbReference type="InterPro" id="IPR040758">
    <property type="entry name" value="PrmC_N"/>
</dbReference>
<dbReference type="GO" id="GO:0102559">
    <property type="term" value="F:peptide chain release factor N(5)-glutamine methyltransferase activity"/>
    <property type="evidence" value="ECO:0007669"/>
    <property type="project" value="UniProtKB-EC"/>
</dbReference>
<dbReference type="Proteomes" id="UP000011932">
    <property type="component" value="Chromosome"/>
</dbReference>
<dbReference type="InterPro" id="IPR019874">
    <property type="entry name" value="RF_methyltr_PrmC"/>
</dbReference>
<evidence type="ECO:0000313" key="8">
    <source>
        <dbReference type="EMBL" id="AGH98168.1"/>
    </source>
</evidence>
<feature type="binding site" evidence="5">
    <location>
        <position position="194"/>
    </location>
    <ligand>
        <name>S-adenosyl-L-methionine</name>
        <dbReference type="ChEBI" id="CHEBI:59789"/>
    </ligand>
</feature>
<feature type="binding site" evidence="5">
    <location>
        <begin position="142"/>
        <end position="146"/>
    </location>
    <ligand>
        <name>S-adenosyl-L-methionine</name>
        <dbReference type="ChEBI" id="CHEBI:59789"/>
    </ligand>
</feature>
<sequence length="304" mass="32957">MLMAASSLWPLGTGVIMKRFKALLTILYKTIQTRFRAAGIENPGLEARILVKAALGVADADLITGSAQTYPQADLDRLEGMVARRLAGEPPSRILGSREFWGRDFVLSPDTLDPRADTETLIEVALECFKGRAAPQRILDIGTGTGCIIITLLAEWPGATGVATDLAAGAVEMARLNAHNNGVADRIQVVQTRWADGIDEKFDLIVSNPPYIPSKDIESLDENVRRFDPILALDGGNDGLDAYRAILEQGKSRLKPGGVMLWEIGINQVNDITRLVEIIGATRGRVWADLGGIPRVVEISYGDK</sequence>
<dbReference type="AlphaFoldDB" id="M4VG27"/>
<evidence type="ECO:0000256" key="2">
    <source>
        <dbReference type="ARBA" id="ARBA00022679"/>
    </source>
</evidence>
<organism evidence="8 9">
    <name type="scientific">Micavibrio aeruginosavorus EPB</name>
    <dbReference type="NCBI Taxonomy" id="349215"/>
    <lineage>
        <taxon>Bacteria</taxon>
        <taxon>Pseudomonadati</taxon>
        <taxon>Bdellovibrionota</taxon>
        <taxon>Bdellovibrionia</taxon>
        <taxon>Bdellovibrionales</taxon>
        <taxon>Pseudobdellovibrionaceae</taxon>
        <taxon>Micavibrio</taxon>
    </lineage>
</organism>
<gene>
    <name evidence="5" type="primary">prmC</name>
    <name evidence="8" type="ORF">A11S_1359</name>
</gene>
<dbReference type="STRING" id="349215.A11S_1359"/>
<dbReference type="NCBIfam" id="TIGR03534">
    <property type="entry name" value="RF_mod_PrmC"/>
    <property type="match status" value="1"/>
</dbReference>
<feature type="binding site" evidence="5">
    <location>
        <position position="208"/>
    </location>
    <ligand>
        <name>S-adenosyl-L-methionine</name>
        <dbReference type="ChEBI" id="CHEBI:59789"/>
    </ligand>
</feature>
<dbReference type="Gene3D" id="1.10.8.10">
    <property type="entry name" value="DNA helicase RuvA subunit, C-terminal domain"/>
    <property type="match status" value="1"/>
</dbReference>
<dbReference type="InterPro" id="IPR050320">
    <property type="entry name" value="N5-glutamine_MTase"/>
</dbReference>
<dbReference type="InterPro" id="IPR029063">
    <property type="entry name" value="SAM-dependent_MTases_sf"/>
</dbReference>
<dbReference type="NCBIfam" id="TIGR00536">
    <property type="entry name" value="hemK_fam"/>
    <property type="match status" value="1"/>
</dbReference>
<comment type="catalytic activity">
    <reaction evidence="4 5">
        <text>L-glutaminyl-[peptide chain release factor] + S-adenosyl-L-methionine = N(5)-methyl-L-glutaminyl-[peptide chain release factor] + S-adenosyl-L-homocysteine + H(+)</text>
        <dbReference type="Rhea" id="RHEA:42896"/>
        <dbReference type="Rhea" id="RHEA-COMP:10271"/>
        <dbReference type="Rhea" id="RHEA-COMP:10272"/>
        <dbReference type="ChEBI" id="CHEBI:15378"/>
        <dbReference type="ChEBI" id="CHEBI:30011"/>
        <dbReference type="ChEBI" id="CHEBI:57856"/>
        <dbReference type="ChEBI" id="CHEBI:59789"/>
        <dbReference type="ChEBI" id="CHEBI:61891"/>
        <dbReference type="EC" id="2.1.1.297"/>
    </reaction>
</comment>
<keyword evidence="2 5" id="KW-0808">Transferase</keyword>
<dbReference type="Gene3D" id="3.40.50.150">
    <property type="entry name" value="Vaccinia Virus protein VP39"/>
    <property type="match status" value="1"/>
</dbReference>
<dbReference type="GO" id="GO:0003676">
    <property type="term" value="F:nucleic acid binding"/>
    <property type="evidence" value="ECO:0007669"/>
    <property type="project" value="InterPro"/>
</dbReference>
<dbReference type="InterPro" id="IPR004556">
    <property type="entry name" value="HemK-like"/>
</dbReference>
<dbReference type="InterPro" id="IPR002052">
    <property type="entry name" value="DNA_methylase_N6_adenine_CS"/>
</dbReference>
<evidence type="ECO:0000256" key="3">
    <source>
        <dbReference type="ARBA" id="ARBA00022691"/>
    </source>
</evidence>
<dbReference type="Pfam" id="PF05175">
    <property type="entry name" value="MTS"/>
    <property type="match status" value="1"/>
</dbReference>
<comment type="function">
    <text evidence="5">Methylates the class 1 translation termination release factors RF1/PrfA and RF2/PrfB on the glutamine residue of the universally conserved GGQ motif.</text>
</comment>
<keyword evidence="1 5" id="KW-0489">Methyltransferase</keyword>
<keyword evidence="3 5" id="KW-0949">S-adenosyl-L-methionine</keyword>
<evidence type="ECO:0000256" key="1">
    <source>
        <dbReference type="ARBA" id="ARBA00022603"/>
    </source>
</evidence>
<feature type="binding site" evidence="5">
    <location>
        <position position="165"/>
    </location>
    <ligand>
        <name>S-adenosyl-L-methionine</name>
        <dbReference type="ChEBI" id="CHEBI:59789"/>
    </ligand>
</feature>
<evidence type="ECO:0000256" key="4">
    <source>
        <dbReference type="ARBA" id="ARBA00048391"/>
    </source>
</evidence>
<accession>M4VG27</accession>
<proteinExistence type="inferred from homology"/>
<dbReference type="EMBL" id="CP003538">
    <property type="protein sequence ID" value="AGH98168.1"/>
    <property type="molecule type" value="Genomic_DNA"/>
</dbReference>
<evidence type="ECO:0000256" key="5">
    <source>
        <dbReference type="HAMAP-Rule" id="MF_02126"/>
    </source>
</evidence>
<dbReference type="InterPro" id="IPR007848">
    <property type="entry name" value="Small_mtfrase_dom"/>
</dbReference>